<reference evidence="6" key="1">
    <citation type="submission" date="2021-06" db="EMBL/GenBank/DDBJ databases">
        <authorList>
            <person name="Kallberg Y."/>
            <person name="Tangrot J."/>
            <person name="Rosling A."/>
        </authorList>
    </citation>
    <scope>NUCLEOTIDE SEQUENCE</scope>
    <source>
        <strain evidence="6">UK204</strain>
    </source>
</reference>
<keyword evidence="7" id="KW-1185">Reference proteome</keyword>
<accession>A0A9N9A7W8</accession>
<dbReference type="Pfam" id="PF00830">
    <property type="entry name" value="Ribosomal_L28"/>
    <property type="match status" value="1"/>
</dbReference>
<dbReference type="InterPro" id="IPR026569">
    <property type="entry name" value="Ribosomal_bL28"/>
</dbReference>
<dbReference type="SUPFAM" id="SSF143800">
    <property type="entry name" value="L28p-like"/>
    <property type="match status" value="1"/>
</dbReference>
<dbReference type="Proteomes" id="UP000789570">
    <property type="component" value="Unassembled WGS sequence"/>
</dbReference>
<proteinExistence type="inferred from homology"/>
<evidence type="ECO:0000313" key="6">
    <source>
        <dbReference type="EMBL" id="CAG8519806.1"/>
    </source>
</evidence>
<dbReference type="GO" id="GO:0005762">
    <property type="term" value="C:mitochondrial large ribosomal subunit"/>
    <property type="evidence" value="ECO:0007669"/>
    <property type="project" value="TreeGrafter"/>
</dbReference>
<gene>
    <name evidence="6" type="ORF">FCALED_LOCUS4638</name>
</gene>
<dbReference type="GO" id="GO:0003735">
    <property type="term" value="F:structural constituent of ribosome"/>
    <property type="evidence" value="ECO:0007669"/>
    <property type="project" value="InterPro"/>
</dbReference>
<feature type="region of interest" description="Disordered" evidence="5">
    <location>
        <begin position="34"/>
        <end position="59"/>
    </location>
</feature>
<dbReference type="EMBL" id="CAJVPQ010000925">
    <property type="protein sequence ID" value="CAG8519806.1"/>
    <property type="molecule type" value="Genomic_DNA"/>
</dbReference>
<evidence type="ECO:0000256" key="1">
    <source>
        <dbReference type="ARBA" id="ARBA00008760"/>
    </source>
</evidence>
<evidence type="ECO:0000256" key="3">
    <source>
        <dbReference type="ARBA" id="ARBA00023274"/>
    </source>
</evidence>
<evidence type="ECO:0000313" key="7">
    <source>
        <dbReference type="Proteomes" id="UP000789570"/>
    </source>
</evidence>
<evidence type="ECO:0000256" key="5">
    <source>
        <dbReference type="SAM" id="MobiDB-lite"/>
    </source>
</evidence>
<dbReference type="PANTHER" id="PTHR13528:SF2">
    <property type="entry name" value="LARGE RIBOSOMAL SUBUNIT PROTEIN BL28M"/>
    <property type="match status" value="1"/>
</dbReference>
<dbReference type="Gene3D" id="2.30.170.40">
    <property type="entry name" value="Ribosomal protein L28/L24"/>
    <property type="match status" value="1"/>
</dbReference>
<name>A0A9N9A7W8_9GLOM</name>
<keyword evidence="3" id="KW-0687">Ribonucleoprotein</keyword>
<protein>
    <recommendedName>
        <fullName evidence="4">Large ribosomal subunit protein bL28m</fullName>
    </recommendedName>
</protein>
<comment type="similarity">
    <text evidence="1">Belongs to the bacterial ribosomal protein bL28 family.</text>
</comment>
<dbReference type="InterPro" id="IPR034704">
    <property type="entry name" value="Ribosomal_bL28/bL31-like_sf"/>
</dbReference>
<keyword evidence="2" id="KW-0689">Ribosomal protein</keyword>
<evidence type="ECO:0000256" key="4">
    <source>
        <dbReference type="ARBA" id="ARBA00035269"/>
    </source>
</evidence>
<dbReference type="PANTHER" id="PTHR13528">
    <property type="entry name" value="39S RIBOSOMAL PROTEIN L28, MITOCHONDRIAL"/>
    <property type="match status" value="1"/>
</dbReference>
<dbReference type="OrthoDB" id="361870at2759"/>
<dbReference type="FunFam" id="2.30.170.40:FF:000003">
    <property type="entry name" value="54S ribosomal protein L24"/>
    <property type="match status" value="1"/>
</dbReference>
<evidence type="ECO:0000256" key="2">
    <source>
        <dbReference type="ARBA" id="ARBA00022980"/>
    </source>
</evidence>
<dbReference type="AlphaFoldDB" id="A0A9N9A7W8"/>
<organism evidence="6 7">
    <name type="scientific">Funneliformis caledonium</name>
    <dbReference type="NCBI Taxonomy" id="1117310"/>
    <lineage>
        <taxon>Eukaryota</taxon>
        <taxon>Fungi</taxon>
        <taxon>Fungi incertae sedis</taxon>
        <taxon>Mucoromycota</taxon>
        <taxon>Glomeromycotina</taxon>
        <taxon>Glomeromycetes</taxon>
        <taxon>Glomerales</taxon>
        <taxon>Glomeraceae</taxon>
        <taxon>Funneliformis</taxon>
    </lineage>
</organism>
<comment type="caution">
    <text evidence="6">The sequence shown here is derived from an EMBL/GenBank/DDBJ whole genome shotgun (WGS) entry which is preliminary data.</text>
</comment>
<sequence>MHPTLGLFASQFTKRKPIKRGLLGDIRGKYLYPIKQTKITPPPPPKKPTKPKEEKETVPWRTQATYQQSLKGLYGGKHIQFGNQISDFGNKSRRTWKPNVQRVKLYSEALNEQLIIKCTPAALKYIDRKGGLDRYMMSMKDKELGKKMYDLKYKIQSKIIEMDKERNRLSRLDVVKEGDEGETGEKRIS</sequence>
<dbReference type="InterPro" id="IPR037147">
    <property type="entry name" value="Ribosomal_bL28_sf"/>
</dbReference>